<accession>A0A0X8F7F8</accession>
<dbReference type="PATRIC" id="fig|87541.4.peg.854"/>
<organism evidence="2 4">
    <name type="scientific">Aerococcus christensenii</name>
    <dbReference type="NCBI Taxonomy" id="87541"/>
    <lineage>
        <taxon>Bacteria</taxon>
        <taxon>Bacillati</taxon>
        <taxon>Bacillota</taxon>
        <taxon>Bacilli</taxon>
        <taxon>Lactobacillales</taxon>
        <taxon>Aerococcaceae</taxon>
        <taxon>Aerococcus</taxon>
    </lineage>
</organism>
<reference evidence="2 4" key="1">
    <citation type="submission" date="2016-01" db="EMBL/GenBank/DDBJ databases">
        <authorList>
            <person name="Oliw E.H."/>
        </authorList>
    </citation>
    <scope>NUCLEOTIDE SEQUENCE [LARGE SCALE GENOMIC DNA]</scope>
    <source>
        <strain evidence="2 4">KA00635</strain>
    </source>
</reference>
<comment type="caution">
    <text evidence="2">The sequence shown here is derived from an EMBL/GenBank/DDBJ whole genome shotgun (WGS) entry which is preliminary data.</text>
</comment>
<dbReference type="RefSeq" id="WP_060776206.1">
    <property type="nucleotide sequence ID" value="NZ_CP014159.1"/>
</dbReference>
<evidence type="ECO:0000313" key="3">
    <source>
        <dbReference type="EMBL" id="PKY91219.1"/>
    </source>
</evidence>
<dbReference type="Proteomes" id="UP000070422">
    <property type="component" value="Unassembled WGS sequence"/>
</dbReference>
<keyword evidence="5" id="KW-1185">Reference proteome</keyword>
<dbReference type="InterPro" id="IPR024515">
    <property type="entry name" value="DUF3397"/>
</dbReference>
<sequence>MPFHWSQFIIYLMPMFALLLVVYFRKLFAEESLIKIAAIDCLHPIFMISIHMITELTFYFSLLPVYFILLGLVGLVGLYQNWPIDHKEKVSHYLHQISRWMFILGFGLYLIVLFLRLWQILS</sequence>
<name>A0A0X8F7F8_9LACT</name>
<evidence type="ECO:0000313" key="5">
    <source>
        <dbReference type="Proteomes" id="UP000234775"/>
    </source>
</evidence>
<dbReference type="Pfam" id="PF11877">
    <property type="entry name" value="DUF3397"/>
    <property type="match status" value="1"/>
</dbReference>
<dbReference type="KEGG" id="acg:AWM71_00675"/>
<protein>
    <submittedName>
        <fullName evidence="3">DUF3397 domain-containing protein</fullName>
    </submittedName>
</protein>
<dbReference type="Proteomes" id="UP000234775">
    <property type="component" value="Unassembled WGS sequence"/>
</dbReference>
<reference evidence="3 5" key="2">
    <citation type="submission" date="2017-12" db="EMBL/GenBank/DDBJ databases">
        <title>Phylogenetic diversity of female urinary microbiome.</title>
        <authorList>
            <person name="Thomas-White K."/>
            <person name="Wolfe A.J."/>
        </authorList>
    </citation>
    <scope>NUCLEOTIDE SEQUENCE [LARGE SCALE GENOMIC DNA]</scope>
    <source>
        <strain evidence="3 5">UMB0844</strain>
    </source>
</reference>
<proteinExistence type="predicted"/>
<keyword evidence="1" id="KW-1133">Transmembrane helix</keyword>
<keyword evidence="1" id="KW-0472">Membrane</keyword>
<evidence type="ECO:0000256" key="1">
    <source>
        <dbReference type="SAM" id="Phobius"/>
    </source>
</evidence>
<gene>
    <name evidence="3" type="ORF">CYJ27_05815</name>
    <name evidence="2" type="ORF">HMPREF3187_00863</name>
</gene>
<keyword evidence="1" id="KW-0812">Transmembrane</keyword>
<dbReference type="EMBL" id="PKGZ01000004">
    <property type="protein sequence ID" value="PKY91219.1"/>
    <property type="molecule type" value="Genomic_DNA"/>
</dbReference>
<dbReference type="AlphaFoldDB" id="A0A0X8F7F8"/>
<evidence type="ECO:0000313" key="2">
    <source>
        <dbReference type="EMBL" id="KXB36354.1"/>
    </source>
</evidence>
<feature type="transmembrane region" description="Helical" evidence="1">
    <location>
        <begin position="59"/>
        <end position="79"/>
    </location>
</feature>
<dbReference type="EMBL" id="LSCQ01000043">
    <property type="protein sequence ID" value="KXB36354.1"/>
    <property type="molecule type" value="Genomic_DNA"/>
</dbReference>
<evidence type="ECO:0000313" key="4">
    <source>
        <dbReference type="Proteomes" id="UP000070422"/>
    </source>
</evidence>
<feature type="transmembrane region" description="Helical" evidence="1">
    <location>
        <begin position="100"/>
        <end position="121"/>
    </location>
</feature>
<feature type="transmembrane region" description="Helical" evidence="1">
    <location>
        <begin position="36"/>
        <end position="53"/>
    </location>
</feature>
<feature type="transmembrane region" description="Helical" evidence="1">
    <location>
        <begin position="6"/>
        <end position="24"/>
    </location>
</feature>